<keyword evidence="3" id="KW-1185">Reference proteome</keyword>
<proteinExistence type="predicted"/>
<comment type="caution">
    <text evidence="2">The sequence shown here is derived from an EMBL/GenBank/DDBJ whole genome shotgun (WGS) entry which is preliminary data.</text>
</comment>
<evidence type="ECO:0000313" key="2">
    <source>
        <dbReference type="EMBL" id="GBL83201.1"/>
    </source>
</evidence>
<gene>
    <name evidence="2" type="ORF">AVEN_165398_1</name>
</gene>
<feature type="compositionally biased region" description="Polar residues" evidence="1">
    <location>
        <begin position="76"/>
        <end position="85"/>
    </location>
</feature>
<sequence>MAEVWVGCSASNYLQHGSNKEDSFTIHEIKWSHPVLPNDSRCNSSSTEVKVLVDRLRPDPCQGGHRKRDSRPHPNTLPTSRSENPLTYPASSHPRTRSAPRWESLLP</sequence>
<name>A0A4Y2AT64_ARAVE</name>
<dbReference type="EMBL" id="BGPR01000031">
    <property type="protein sequence ID" value="GBL83201.1"/>
    <property type="molecule type" value="Genomic_DNA"/>
</dbReference>
<feature type="region of interest" description="Disordered" evidence="1">
    <location>
        <begin position="54"/>
        <end position="107"/>
    </location>
</feature>
<protein>
    <submittedName>
        <fullName evidence="2">Uncharacterized protein</fullName>
    </submittedName>
</protein>
<organism evidence="2 3">
    <name type="scientific">Araneus ventricosus</name>
    <name type="common">Orbweaver spider</name>
    <name type="synonym">Epeira ventricosa</name>
    <dbReference type="NCBI Taxonomy" id="182803"/>
    <lineage>
        <taxon>Eukaryota</taxon>
        <taxon>Metazoa</taxon>
        <taxon>Ecdysozoa</taxon>
        <taxon>Arthropoda</taxon>
        <taxon>Chelicerata</taxon>
        <taxon>Arachnida</taxon>
        <taxon>Araneae</taxon>
        <taxon>Araneomorphae</taxon>
        <taxon>Entelegynae</taxon>
        <taxon>Araneoidea</taxon>
        <taxon>Araneidae</taxon>
        <taxon>Araneus</taxon>
    </lineage>
</organism>
<evidence type="ECO:0000313" key="3">
    <source>
        <dbReference type="Proteomes" id="UP000499080"/>
    </source>
</evidence>
<dbReference type="AlphaFoldDB" id="A0A4Y2AT64"/>
<dbReference type="Proteomes" id="UP000499080">
    <property type="component" value="Unassembled WGS sequence"/>
</dbReference>
<accession>A0A4Y2AT64</accession>
<reference evidence="2 3" key="1">
    <citation type="journal article" date="2019" name="Sci. Rep.">
        <title>Orb-weaving spider Araneus ventricosus genome elucidates the spidroin gene catalogue.</title>
        <authorList>
            <person name="Kono N."/>
            <person name="Nakamura H."/>
            <person name="Ohtoshi R."/>
            <person name="Moran D.A.P."/>
            <person name="Shinohara A."/>
            <person name="Yoshida Y."/>
            <person name="Fujiwara M."/>
            <person name="Mori M."/>
            <person name="Tomita M."/>
            <person name="Arakawa K."/>
        </authorList>
    </citation>
    <scope>NUCLEOTIDE SEQUENCE [LARGE SCALE GENOMIC DNA]</scope>
</reference>
<evidence type="ECO:0000256" key="1">
    <source>
        <dbReference type="SAM" id="MobiDB-lite"/>
    </source>
</evidence>